<protein>
    <submittedName>
        <fullName evidence="1">Uncharacterized protein</fullName>
    </submittedName>
</protein>
<accession>A0A0K2UUM6</accession>
<name>A0A0K2UUM6_LEPSM</name>
<dbReference type="AlphaFoldDB" id="A0A0K2UUM6"/>
<reference evidence="1" key="1">
    <citation type="submission" date="2014-05" db="EMBL/GenBank/DDBJ databases">
        <authorList>
            <person name="Chronopoulou M."/>
        </authorList>
    </citation>
    <scope>NUCLEOTIDE SEQUENCE</scope>
    <source>
        <tissue evidence="1">Whole organism</tissue>
    </source>
</reference>
<organism evidence="1">
    <name type="scientific">Lepeophtheirus salmonis</name>
    <name type="common">Salmon louse</name>
    <name type="synonym">Caligus salmonis</name>
    <dbReference type="NCBI Taxonomy" id="72036"/>
    <lineage>
        <taxon>Eukaryota</taxon>
        <taxon>Metazoa</taxon>
        <taxon>Ecdysozoa</taxon>
        <taxon>Arthropoda</taxon>
        <taxon>Crustacea</taxon>
        <taxon>Multicrustacea</taxon>
        <taxon>Hexanauplia</taxon>
        <taxon>Copepoda</taxon>
        <taxon>Siphonostomatoida</taxon>
        <taxon>Caligidae</taxon>
        <taxon>Lepeophtheirus</taxon>
    </lineage>
</organism>
<proteinExistence type="predicted"/>
<dbReference type="EMBL" id="HACA01024568">
    <property type="protein sequence ID" value="CDW41929.1"/>
    <property type="molecule type" value="Transcribed_RNA"/>
</dbReference>
<sequence>MDANMYTLSSRESFLWSYVDKKTLVVNFYCISVLLDITG</sequence>
<evidence type="ECO:0000313" key="1">
    <source>
        <dbReference type="EMBL" id="CDW41929.1"/>
    </source>
</evidence>